<protein>
    <submittedName>
        <fullName evidence="1">Uncharacterized protein</fullName>
    </submittedName>
</protein>
<dbReference type="AlphaFoldDB" id="A0A931CUJ7"/>
<name>A0A931CUJ7_9MICC</name>
<sequence length="154" mass="16695">MTNFPINHEAQWPDQEGKGFHIHALGHVTSQGQLWLQVTTSTNSWGLGFTSGASAQLTSADGTIIWESGLHTAGVDAKSVFWGRSIRTDAYSNEWVPSDKLSQAVGLSFLLGHTPHDRWAEDWKKIDDGVNQAGKSLADVLALAAKVMLAVKVL</sequence>
<dbReference type="RefSeq" id="WP_196398130.1">
    <property type="nucleotide sequence ID" value="NZ_JADNYM010000026.1"/>
</dbReference>
<organism evidence="1 2">
    <name type="scientific">Arthrobacter terrae</name>
    <dbReference type="NCBI Taxonomy" id="2935737"/>
    <lineage>
        <taxon>Bacteria</taxon>
        <taxon>Bacillati</taxon>
        <taxon>Actinomycetota</taxon>
        <taxon>Actinomycetes</taxon>
        <taxon>Micrococcales</taxon>
        <taxon>Micrococcaceae</taxon>
        <taxon>Arthrobacter</taxon>
    </lineage>
</organism>
<keyword evidence="2" id="KW-1185">Reference proteome</keyword>
<accession>A0A931CUJ7</accession>
<reference evidence="1 2" key="1">
    <citation type="submission" date="2020-11" db="EMBL/GenBank/DDBJ databases">
        <title>Arthrobacter antarcticus sp. nov., isolated from Antarctic Soil.</title>
        <authorList>
            <person name="Li J."/>
        </authorList>
    </citation>
    <scope>NUCLEOTIDE SEQUENCE [LARGE SCALE GENOMIC DNA]</scope>
    <source>
        <strain evidence="1 2">Z1-20</strain>
    </source>
</reference>
<proteinExistence type="predicted"/>
<gene>
    <name evidence="1" type="ORF">IV500_17655</name>
</gene>
<dbReference type="Proteomes" id="UP000655366">
    <property type="component" value="Unassembled WGS sequence"/>
</dbReference>
<evidence type="ECO:0000313" key="2">
    <source>
        <dbReference type="Proteomes" id="UP000655366"/>
    </source>
</evidence>
<comment type="caution">
    <text evidence="1">The sequence shown here is derived from an EMBL/GenBank/DDBJ whole genome shotgun (WGS) entry which is preliminary data.</text>
</comment>
<evidence type="ECO:0000313" key="1">
    <source>
        <dbReference type="EMBL" id="MBG0741196.1"/>
    </source>
</evidence>
<dbReference type="EMBL" id="JADNYM010000026">
    <property type="protein sequence ID" value="MBG0741196.1"/>
    <property type="molecule type" value="Genomic_DNA"/>
</dbReference>